<dbReference type="InterPro" id="IPR043502">
    <property type="entry name" value="DNA/RNA_pol_sf"/>
</dbReference>
<dbReference type="GO" id="GO:0000428">
    <property type="term" value="C:DNA-directed RNA polymerase complex"/>
    <property type="evidence" value="ECO:0007669"/>
    <property type="project" value="UniProtKB-KW"/>
</dbReference>
<protein>
    <submittedName>
        <fullName evidence="1">Putative DNA-directed RNA polymerase</fullName>
    </submittedName>
</protein>
<comment type="caution">
    <text evidence="1">The sequence shown here is derived from an EMBL/GenBank/DDBJ whole genome shotgun (WGS) entry which is preliminary data.</text>
</comment>
<keyword evidence="1" id="KW-0804">Transcription</keyword>
<gene>
    <name evidence="1" type="ORF">GcM1_226066</name>
</gene>
<name>A0A420IPW8_9PEZI</name>
<accession>A0A420IPW8</accession>
<dbReference type="EMBL" id="MCBS01022632">
    <property type="protein sequence ID" value="RKF76581.1"/>
    <property type="molecule type" value="Genomic_DNA"/>
</dbReference>
<dbReference type="AlphaFoldDB" id="A0A420IPW8"/>
<reference evidence="1 2" key="1">
    <citation type="journal article" date="2018" name="BMC Genomics">
        <title>Comparative genome analyses reveal sequence features reflecting distinct modes of host-adaptation between dicot and monocot powdery mildew.</title>
        <authorList>
            <person name="Wu Y."/>
            <person name="Ma X."/>
            <person name="Pan Z."/>
            <person name="Kale S.D."/>
            <person name="Song Y."/>
            <person name="King H."/>
            <person name="Zhang Q."/>
            <person name="Presley C."/>
            <person name="Deng X."/>
            <person name="Wei C.I."/>
            <person name="Xiao S."/>
        </authorList>
    </citation>
    <scope>NUCLEOTIDE SEQUENCE [LARGE SCALE GENOMIC DNA]</scope>
    <source>
        <strain evidence="1">UMSG1</strain>
    </source>
</reference>
<proteinExistence type="predicted"/>
<dbReference type="Proteomes" id="UP000285326">
    <property type="component" value="Unassembled WGS sequence"/>
</dbReference>
<dbReference type="SUPFAM" id="SSF56672">
    <property type="entry name" value="DNA/RNA polymerases"/>
    <property type="match status" value="1"/>
</dbReference>
<evidence type="ECO:0000313" key="1">
    <source>
        <dbReference type="EMBL" id="RKF76581.1"/>
    </source>
</evidence>
<keyword evidence="1" id="KW-0240">DNA-directed RNA polymerase</keyword>
<organism evidence="1 2">
    <name type="scientific">Golovinomyces cichoracearum</name>
    <dbReference type="NCBI Taxonomy" id="62708"/>
    <lineage>
        <taxon>Eukaryota</taxon>
        <taxon>Fungi</taxon>
        <taxon>Dikarya</taxon>
        <taxon>Ascomycota</taxon>
        <taxon>Pezizomycotina</taxon>
        <taxon>Leotiomycetes</taxon>
        <taxon>Erysiphales</taxon>
        <taxon>Erysiphaceae</taxon>
        <taxon>Golovinomyces</taxon>
    </lineage>
</organism>
<sequence length="438" mass="51533">MNSPNTNIVSLSSINMRKDFISDVNFILSLLDKSVVYKLEYLLYLNTNDENKNLNFYLPSYDSFKNIPTDRLHSEIFDLSMLQNFYKYRGYYTFHSNLYDYKTALSLDVYIKDVYKTLADSVVNTNESLEIDFIEFKKSAVLRITKMKKVENFNENESILNKISNKNFSTYFSLTSHSPFDTSITNYWTHAFPIDKCVNFKSNKRFYSTIVNSQHTPVKLSKFMKKISTTISENKDNPEKAQLLIEENWLNFYIDEADDIYSSISTRKNSIIEIAFNVLLLYFKNGNFNKKIHKSIMQYIINIKFIHLTFSLLITYYNKISQTNLENSIGMNISYHIYKKYFSVQSTSELKKKALAQNPFFESFDAFKTFYNMNTEYFVKLGFIFLDTFTSPLNPVFKRKFDDEGCYILILNEEFVEELRQNLIISPQSLPMISKPAV</sequence>
<evidence type="ECO:0000313" key="2">
    <source>
        <dbReference type="Proteomes" id="UP000285326"/>
    </source>
</evidence>